<keyword evidence="5 7" id="KW-0378">Hydrolase</keyword>
<dbReference type="InterPro" id="IPR035093">
    <property type="entry name" value="RelE/ParE_toxin_dom_sf"/>
</dbReference>
<dbReference type="EMBL" id="JRYO01000221">
    <property type="protein sequence ID" value="KHE91065.1"/>
    <property type="molecule type" value="Genomic_DNA"/>
</dbReference>
<keyword evidence="4" id="KW-0255">Endonuclease</keyword>
<dbReference type="InterPro" id="IPR009614">
    <property type="entry name" value="YoeB_toxin"/>
</dbReference>
<evidence type="ECO:0000256" key="2">
    <source>
        <dbReference type="ARBA" id="ARBA00022649"/>
    </source>
</evidence>
<proteinExistence type="inferred from homology"/>
<evidence type="ECO:0000256" key="4">
    <source>
        <dbReference type="ARBA" id="ARBA00022759"/>
    </source>
</evidence>
<dbReference type="GO" id="GO:0004519">
    <property type="term" value="F:endonuclease activity"/>
    <property type="evidence" value="ECO:0007669"/>
    <property type="project" value="UniProtKB-KW"/>
</dbReference>
<protein>
    <recommendedName>
        <fullName evidence="6">Putative mRNA interferase YoeB</fullName>
    </recommendedName>
</protein>
<evidence type="ECO:0000313" key="7">
    <source>
        <dbReference type="EMBL" id="KHE91065.1"/>
    </source>
</evidence>
<accession>A0A0B0EK14</accession>
<keyword evidence="2" id="KW-1277">Toxin-antitoxin system</keyword>
<dbReference type="eggNOG" id="COG4115">
    <property type="taxonomic scope" value="Bacteria"/>
</dbReference>
<comment type="similarity">
    <text evidence="1">Belongs to the YoeB family.</text>
</comment>
<evidence type="ECO:0000313" key="8">
    <source>
        <dbReference type="Proteomes" id="UP000030652"/>
    </source>
</evidence>
<evidence type="ECO:0000256" key="5">
    <source>
        <dbReference type="ARBA" id="ARBA00022801"/>
    </source>
</evidence>
<name>A0A0B0EK14_9BACT</name>
<dbReference type="GO" id="GO:0006401">
    <property type="term" value="P:RNA catabolic process"/>
    <property type="evidence" value="ECO:0007669"/>
    <property type="project" value="InterPro"/>
</dbReference>
<dbReference type="PANTHER" id="PTHR38039">
    <property type="entry name" value="TOXIN YOEB"/>
    <property type="match status" value="1"/>
</dbReference>
<evidence type="ECO:0000256" key="6">
    <source>
        <dbReference type="ARBA" id="ARBA00030388"/>
    </source>
</evidence>
<evidence type="ECO:0000256" key="3">
    <source>
        <dbReference type="ARBA" id="ARBA00022722"/>
    </source>
</evidence>
<dbReference type="Pfam" id="PF06769">
    <property type="entry name" value="YoeB_toxin"/>
    <property type="match status" value="1"/>
</dbReference>
<dbReference type="Gene3D" id="3.30.2310.20">
    <property type="entry name" value="RelE-like"/>
    <property type="match status" value="1"/>
</dbReference>
<dbReference type="PANTHER" id="PTHR38039:SF1">
    <property type="entry name" value="TOXIN YOEB"/>
    <property type="match status" value="1"/>
</dbReference>
<dbReference type="GO" id="GO:0016787">
    <property type="term" value="F:hydrolase activity"/>
    <property type="evidence" value="ECO:0007669"/>
    <property type="project" value="UniProtKB-KW"/>
</dbReference>
<dbReference type="SUPFAM" id="SSF143011">
    <property type="entry name" value="RelE-like"/>
    <property type="match status" value="1"/>
</dbReference>
<sequence length="84" mass="10308">MKIIFHPNAWEDYLYWQSENKKILKKVNQLIKDILRNSYDGIGKPEPLKFDLSGFWSRRIDHEHRIVYRVEENSLHILSCRHHY</sequence>
<dbReference type="PATRIC" id="fig|237368.3.peg.3486"/>
<keyword evidence="3" id="KW-0540">Nuclease</keyword>
<evidence type="ECO:0000256" key="1">
    <source>
        <dbReference type="ARBA" id="ARBA00008172"/>
    </source>
</evidence>
<reference evidence="7 8" key="1">
    <citation type="submission" date="2014-10" db="EMBL/GenBank/DDBJ databases">
        <title>Draft genome of anammox bacterium scalindua brodae, obtained using differential coverage binning of sequence data from two enrichment reactors.</title>
        <authorList>
            <person name="Speth D.R."/>
            <person name="Russ L."/>
            <person name="Kartal B."/>
            <person name="Op den Camp H.J."/>
            <person name="Dutilh B.E."/>
            <person name="Jetten M.S."/>
        </authorList>
    </citation>
    <scope>NUCLEOTIDE SEQUENCE [LARGE SCALE GENOMIC DNA]</scope>
    <source>
        <strain evidence="7">RU1</strain>
    </source>
</reference>
<comment type="caution">
    <text evidence="7">The sequence shown here is derived from an EMBL/GenBank/DDBJ whole genome shotgun (WGS) entry which is preliminary data.</text>
</comment>
<dbReference type="Proteomes" id="UP000030652">
    <property type="component" value="Unassembled WGS sequence"/>
</dbReference>
<gene>
    <name evidence="7" type="primary">yoeB_2</name>
    <name evidence="7" type="ORF">SCABRO_03223</name>
</gene>
<organism evidence="7 8">
    <name type="scientific">Candidatus Scalindua brodae</name>
    <dbReference type="NCBI Taxonomy" id="237368"/>
    <lineage>
        <taxon>Bacteria</taxon>
        <taxon>Pseudomonadati</taxon>
        <taxon>Planctomycetota</taxon>
        <taxon>Candidatus Brocadiia</taxon>
        <taxon>Candidatus Brocadiales</taxon>
        <taxon>Candidatus Scalinduaceae</taxon>
        <taxon>Candidatus Scalindua</taxon>
    </lineage>
</organism>
<dbReference type="NCBIfam" id="TIGR02116">
    <property type="entry name" value="toxin_Txe_YoeB"/>
    <property type="match status" value="1"/>
</dbReference>
<dbReference type="AlphaFoldDB" id="A0A0B0EK14"/>